<keyword evidence="7 14" id="KW-0378">Hydrolase</keyword>
<name>A0AA48L9U0_9TREE</name>
<keyword evidence="6 14" id="KW-0479">Metal-binding</keyword>
<dbReference type="InterPro" id="IPR007484">
    <property type="entry name" value="Peptidase_M28"/>
</dbReference>
<dbReference type="Pfam" id="PF04389">
    <property type="entry name" value="Peptidase_M28"/>
    <property type="match status" value="1"/>
</dbReference>
<evidence type="ECO:0000256" key="4">
    <source>
        <dbReference type="ARBA" id="ARBA00022670"/>
    </source>
</evidence>
<dbReference type="GO" id="GO:0008235">
    <property type="term" value="F:metalloexopeptidase activity"/>
    <property type="evidence" value="ECO:0007669"/>
    <property type="project" value="InterPro"/>
</dbReference>
<dbReference type="SUPFAM" id="SSF53187">
    <property type="entry name" value="Zn-dependent exopeptidases"/>
    <property type="match status" value="1"/>
</dbReference>
<keyword evidence="5 15" id="KW-0812">Transmembrane</keyword>
<feature type="transmembrane region" description="Helical" evidence="15">
    <location>
        <begin position="448"/>
        <end position="469"/>
    </location>
</feature>
<dbReference type="EC" id="3.4.-.-" evidence="14"/>
<evidence type="ECO:0000256" key="5">
    <source>
        <dbReference type="ARBA" id="ARBA00022692"/>
    </source>
</evidence>
<dbReference type="InterPro" id="IPR045175">
    <property type="entry name" value="M28_fam"/>
</dbReference>
<dbReference type="KEGG" id="ccac:CcaHIS019_0701270"/>
<evidence type="ECO:0000256" key="12">
    <source>
        <dbReference type="ARBA" id="ARBA00023136"/>
    </source>
</evidence>
<dbReference type="InterPro" id="IPR053974">
    <property type="entry name" value="ERMP1_1-A_TM"/>
</dbReference>
<evidence type="ECO:0000256" key="6">
    <source>
        <dbReference type="ARBA" id="ARBA00022723"/>
    </source>
</evidence>
<evidence type="ECO:0000256" key="8">
    <source>
        <dbReference type="ARBA" id="ARBA00022824"/>
    </source>
</evidence>
<evidence type="ECO:0000256" key="1">
    <source>
        <dbReference type="ARBA" id="ARBA00001947"/>
    </source>
</evidence>
<keyword evidence="19" id="KW-1185">Reference proteome</keyword>
<dbReference type="Proteomes" id="UP001233271">
    <property type="component" value="Chromosome 7a"/>
</dbReference>
<protein>
    <recommendedName>
        <fullName evidence="14">Peptide hydrolase</fullName>
        <ecNumber evidence="14">3.4.-.-</ecNumber>
    </recommendedName>
</protein>
<feature type="transmembrane region" description="Helical" evidence="15">
    <location>
        <begin position="504"/>
        <end position="522"/>
    </location>
</feature>
<dbReference type="Gene3D" id="3.40.630.10">
    <property type="entry name" value="Zn peptidases"/>
    <property type="match status" value="1"/>
</dbReference>
<evidence type="ECO:0000259" key="17">
    <source>
        <dbReference type="Pfam" id="PF22249"/>
    </source>
</evidence>
<dbReference type="GO" id="GO:0005789">
    <property type="term" value="C:endoplasmic reticulum membrane"/>
    <property type="evidence" value="ECO:0007669"/>
    <property type="project" value="UniProtKB-SubCell"/>
</dbReference>
<evidence type="ECO:0000256" key="2">
    <source>
        <dbReference type="ARBA" id="ARBA00004477"/>
    </source>
</evidence>
<keyword evidence="8" id="KW-0256">Endoplasmic reticulum</keyword>
<feature type="transmembrane region" description="Helical" evidence="15">
    <location>
        <begin position="380"/>
        <end position="396"/>
    </location>
</feature>
<keyword evidence="12 15" id="KW-0472">Membrane</keyword>
<evidence type="ECO:0000256" key="7">
    <source>
        <dbReference type="ARBA" id="ARBA00022801"/>
    </source>
</evidence>
<evidence type="ECO:0000313" key="19">
    <source>
        <dbReference type="Proteomes" id="UP001233271"/>
    </source>
</evidence>
<dbReference type="EMBL" id="AP028218">
    <property type="protein sequence ID" value="BEI94555.1"/>
    <property type="molecule type" value="Genomic_DNA"/>
</dbReference>
<feature type="transmembrane region" description="Helical" evidence="15">
    <location>
        <begin position="577"/>
        <end position="598"/>
    </location>
</feature>
<evidence type="ECO:0000256" key="15">
    <source>
        <dbReference type="SAM" id="Phobius"/>
    </source>
</evidence>
<feature type="transmembrane region" description="Helical" evidence="15">
    <location>
        <begin position="610"/>
        <end position="629"/>
    </location>
</feature>
<feature type="domain" description="Peptidase M28" evidence="16">
    <location>
        <begin position="141"/>
        <end position="336"/>
    </location>
</feature>
<keyword evidence="11" id="KW-0482">Metalloprotease</keyword>
<comment type="subcellular location">
    <subcellularLocation>
        <location evidence="2">Endoplasmic reticulum membrane</location>
        <topology evidence="2">Multi-pass membrane protein</topology>
    </subcellularLocation>
</comment>
<keyword evidence="4 14" id="KW-0645">Protease</keyword>
<reference evidence="18" key="1">
    <citation type="journal article" date="2023" name="BMC Genomics">
        <title>Chromosome-level genome assemblies of Cutaneotrichosporon spp. (Trichosporonales, Basidiomycota) reveal imbalanced evolution between nucleotide sequences and chromosome synteny.</title>
        <authorList>
            <person name="Kobayashi Y."/>
            <person name="Kayamori A."/>
            <person name="Aoki K."/>
            <person name="Shiwa Y."/>
            <person name="Matsutani M."/>
            <person name="Fujita N."/>
            <person name="Sugita T."/>
            <person name="Iwasaki W."/>
            <person name="Tanaka N."/>
            <person name="Takashima M."/>
        </authorList>
    </citation>
    <scope>NUCLEOTIDE SEQUENCE</scope>
    <source>
        <strain evidence="18">HIS019</strain>
    </source>
</reference>
<keyword evidence="13" id="KW-0325">Glycoprotein</keyword>
<feature type="domain" description="Endoplasmic reticulum metallopeptidase 1/1-A TM" evidence="17">
    <location>
        <begin position="405"/>
        <end position="619"/>
    </location>
</feature>
<evidence type="ECO:0000256" key="13">
    <source>
        <dbReference type="ARBA" id="ARBA00023180"/>
    </source>
</evidence>
<dbReference type="PANTHER" id="PTHR12147">
    <property type="entry name" value="METALLOPEPTIDASE M28 FAMILY MEMBER"/>
    <property type="match status" value="1"/>
</dbReference>
<dbReference type="Pfam" id="PF22249">
    <property type="entry name" value="ERMP1-TM"/>
    <property type="match status" value="1"/>
</dbReference>
<dbReference type="AlphaFoldDB" id="A0AA48L9U0"/>
<keyword evidence="10 15" id="KW-1133">Transmembrane helix</keyword>
<dbReference type="FunFam" id="3.40.630.10:FF:000008">
    <property type="entry name" value="Endoplasmic reticulum metallopeptidase 1"/>
    <property type="match status" value="1"/>
</dbReference>
<dbReference type="GeneID" id="85498425"/>
<organism evidence="18 19">
    <name type="scientific">Cutaneotrichosporon cavernicola</name>
    <dbReference type="NCBI Taxonomy" id="279322"/>
    <lineage>
        <taxon>Eukaryota</taxon>
        <taxon>Fungi</taxon>
        <taxon>Dikarya</taxon>
        <taxon>Basidiomycota</taxon>
        <taxon>Agaricomycotina</taxon>
        <taxon>Tremellomycetes</taxon>
        <taxon>Trichosporonales</taxon>
        <taxon>Trichosporonaceae</taxon>
        <taxon>Cutaneotrichosporon</taxon>
    </lineage>
</organism>
<gene>
    <name evidence="18" type="ORF">CcaverHIS019_0701270</name>
</gene>
<evidence type="ECO:0000259" key="16">
    <source>
        <dbReference type="Pfam" id="PF04389"/>
    </source>
</evidence>
<keyword evidence="9 14" id="KW-0862">Zinc</keyword>
<feature type="transmembrane region" description="Helical" evidence="15">
    <location>
        <begin position="403"/>
        <end position="428"/>
    </location>
</feature>
<evidence type="ECO:0000256" key="14">
    <source>
        <dbReference type="RuleBase" id="RU361240"/>
    </source>
</evidence>
<evidence type="ECO:0000256" key="9">
    <source>
        <dbReference type="ARBA" id="ARBA00022833"/>
    </source>
</evidence>
<feature type="transmembrane region" description="Helical" evidence="15">
    <location>
        <begin position="481"/>
        <end position="498"/>
    </location>
</feature>
<sequence>MASGNGLQGRPKAQPDRRPRERTPWLLLLPVVLLFPYLFSKLHYTLPVPQPPLDAEGRPQPSEEIVLAHIQALEDIGYRTVGTDEAVNGEEYVIAEVRKIEERCKANGVLDCDVWVQRGSGYHEFSIMGHDVLKVYAGIRNVVLQIRAKNPITPRTVKKDAILVGSHIDSTLPSPGAADDGMGVGVMLDVARILVDRNEPFDNSVIFMWNGAEETLQDGSHLYSTQHPTAADVRAMFNLEAAGTTGGALLFQATSQEMIDAFSRTPYPRGTVIAADVFSSGIILSDTDFGQFEEYLNVSGLDMAVVGHSYFYHTRKDSVPFIEIGTSQHFTSNAMAIIDYLLSPGSPLGTADEWSPPDVVYMSLYDRIFVSWTMENADKAYLVITAIIAALTLPNLSRERGPAFAIALIGAPLGLVGGLLTANIVAFIMASSDKAMGWFSHEGLPVALYGPAALLGHLATQHALAALISPARRISLEPAHYYSQLVWLAVWMLFLQAFRIRSAYLFAGIACSTLVGAFSIEARQLLSGSRDRALPFVTAYVVPLTLLVALSMEAYTTTLDIFVPLTGRMGKDAPVEHIIAIITSVCTLVFFPLVAPLFSRISRATQRKVLAVLLVATVAVGALFMSPLWSPYDFMHPKRLGVQYTYNHTSGLETAHIAFMDSGRNAAYMKEVYDQFGNGAELVRTEQGNGNSDWDVLYPVSTFLETYSFELPKTKFDWPEMTFKATREKTDEGHTRIHLKTDHKGLVWPALAFEADLVDWSFDFVPPHGHKRHHIKAASSVDEHGMELELTMRLKDDEPFRLHWSAMDLNQMVPGTAPRLGPDMPASKWLTALDDWGREHYDGGVDICMNGVVVGVLTVEA</sequence>
<dbReference type="CDD" id="cd03875">
    <property type="entry name" value="M28_Fxna_like"/>
    <property type="match status" value="1"/>
</dbReference>
<evidence type="ECO:0000256" key="10">
    <source>
        <dbReference type="ARBA" id="ARBA00022989"/>
    </source>
</evidence>
<dbReference type="GO" id="GO:0046872">
    <property type="term" value="F:metal ion binding"/>
    <property type="evidence" value="ECO:0007669"/>
    <property type="project" value="UniProtKB-KW"/>
</dbReference>
<evidence type="ECO:0000313" key="18">
    <source>
        <dbReference type="EMBL" id="BEI94555.1"/>
    </source>
</evidence>
<feature type="transmembrane region" description="Helical" evidence="15">
    <location>
        <begin position="534"/>
        <end position="557"/>
    </location>
</feature>
<accession>A0AA48L9U0</accession>
<evidence type="ECO:0000256" key="3">
    <source>
        <dbReference type="ARBA" id="ARBA00010918"/>
    </source>
</evidence>
<dbReference type="PANTHER" id="PTHR12147:SF22">
    <property type="entry name" value="ENDOPLASMIC RETICULUM METALLOPEPTIDASE 1"/>
    <property type="match status" value="1"/>
</dbReference>
<evidence type="ECO:0000256" key="11">
    <source>
        <dbReference type="ARBA" id="ARBA00023049"/>
    </source>
</evidence>
<comment type="cofactor">
    <cofactor evidence="1">
        <name>Zn(2+)</name>
        <dbReference type="ChEBI" id="CHEBI:29105"/>
    </cofactor>
</comment>
<dbReference type="InterPro" id="IPR048024">
    <property type="entry name" value="Fxna-like_M28_dom"/>
</dbReference>
<comment type="similarity">
    <text evidence="3 14">Belongs to the peptidase M28 family.</text>
</comment>
<dbReference type="GO" id="GO:0006508">
    <property type="term" value="P:proteolysis"/>
    <property type="evidence" value="ECO:0007669"/>
    <property type="project" value="UniProtKB-KW"/>
</dbReference>
<proteinExistence type="inferred from homology"/>
<dbReference type="RefSeq" id="XP_060459820.1">
    <property type="nucleotide sequence ID" value="XM_060603536.1"/>
</dbReference>